<dbReference type="Pfam" id="PF14451">
    <property type="entry name" value="Ub-Mut7C"/>
    <property type="match status" value="1"/>
</dbReference>
<dbReference type="InterPro" id="IPR027798">
    <property type="entry name" value="Ub_Mut7C"/>
</dbReference>
<dbReference type="RefSeq" id="WP_151152048.1">
    <property type="nucleotide sequence ID" value="NZ_WAIE01000010.1"/>
</dbReference>
<reference evidence="3 4" key="1">
    <citation type="journal article" date="2017" name="Int. J. Syst. Evol. Microbiol.">
        <title>Desulfovibrio senegalensis sp. nov., a mesophilic sulfate reducer isolated from marine sediment.</title>
        <authorList>
            <person name="Thioye A."/>
            <person name="Gam Z.B.A."/>
            <person name="Mbengue M."/>
            <person name="Cayol J.L."/>
            <person name="Joseph-Bartoli M."/>
            <person name="Toure-Kane C."/>
            <person name="Labat M."/>
        </authorList>
    </citation>
    <scope>NUCLEOTIDE SEQUENCE [LARGE SCALE GENOMIC DNA]</scope>
    <source>
        <strain evidence="3 4">DSM 101509</strain>
    </source>
</reference>
<dbReference type="AlphaFoldDB" id="A0A6N6MZ68"/>
<name>A0A6N6MZ68_9BACT</name>
<dbReference type="InterPro" id="IPR002782">
    <property type="entry name" value="Mut7-C_RNAse_dom"/>
</dbReference>
<dbReference type="Pfam" id="PF01927">
    <property type="entry name" value="Mut7-C"/>
    <property type="match status" value="1"/>
</dbReference>
<evidence type="ECO:0000259" key="1">
    <source>
        <dbReference type="Pfam" id="PF01927"/>
    </source>
</evidence>
<dbReference type="Proteomes" id="UP000438699">
    <property type="component" value="Unassembled WGS sequence"/>
</dbReference>
<sequence length="264" mass="29680">MSGDDGCARLVFRGELVDLLRQGHVDGNIRYPLGRRASIKDVVESVGVPHTEIYGVLADNESVGFDHLLLPGKVVELLSADIAADNAAVPDAAWPVDVTRATLLRPEPLSELRFVVDENVARLAMLLRAMGFDAAYDRDWDDPYIARMAFEEGRFVLTADRALLKRSCIAWGRLVRSRDPDGQLAEVTTFLGIRRAPAMFRRCLRCNVETVSVEKAEILHLLEPKTILYHNVFRRCPQCGRVYWPGTHQQEFARRLAALDIRAE</sequence>
<gene>
    <name evidence="3" type="ORF">F8A88_15255</name>
</gene>
<evidence type="ECO:0000313" key="3">
    <source>
        <dbReference type="EMBL" id="KAB1438814.1"/>
    </source>
</evidence>
<keyword evidence="4" id="KW-1185">Reference proteome</keyword>
<dbReference type="PANTHER" id="PTHR39081">
    <property type="entry name" value="MUT7-C DOMAIN-CONTAINING PROTEIN"/>
    <property type="match status" value="1"/>
</dbReference>
<feature type="domain" description="Mut7-C RNAse" evidence="1">
    <location>
        <begin position="113"/>
        <end position="254"/>
    </location>
</feature>
<dbReference type="EMBL" id="WAIE01000010">
    <property type="protein sequence ID" value="KAB1438814.1"/>
    <property type="molecule type" value="Genomic_DNA"/>
</dbReference>
<proteinExistence type="predicted"/>
<dbReference type="PANTHER" id="PTHR39081:SF1">
    <property type="entry name" value="MUT7-C RNASE DOMAIN-CONTAINING PROTEIN"/>
    <property type="match status" value="1"/>
</dbReference>
<evidence type="ECO:0000313" key="4">
    <source>
        <dbReference type="Proteomes" id="UP000438699"/>
    </source>
</evidence>
<accession>A0A6N6MZ68</accession>
<comment type="caution">
    <text evidence="3">The sequence shown here is derived from an EMBL/GenBank/DDBJ whole genome shotgun (WGS) entry which is preliminary data.</text>
</comment>
<protein>
    <recommendedName>
        <fullName evidence="5">Twitching motility protein PilT</fullName>
    </recommendedName>
</protein>
<evidence type="ECO:0008006" key="5">
    <source>
        <dbReference type="Google" id="ProtNLM"/>
    </source>
</evidence>
<evidence type="ECO:0000259" key="2">
    <source>
        <dbReference type="Pfam" id="PF14451"/>
    </source>
</evidence>
<feature type="domain" description="Ubiquitin Mut7-C" evidence="2">
    <location>
        <begin position="9"/>
        <end position="76"/>
    </location>
</feature>
<organism evidence="3 4">
    <name type="scientific">Pseudodesulfovibrio senegalensis</name>
    <dbReference type="NCBI Taxonomy" id="1721087"/>
    <lineage>
        <taxon>Bacteria</taxon>
        <taxon>Pseudomonadati</taxon>
        <taxon>Thermodesulfobacteriota</taxon>
        <taxon>Desulfovibrionia</taxon>
        <taxon>Desulfovibrionales</taxon>
        <taxon>Desulfovibrionaceae</taxon>
    </lineage>
</organism>
<dbReference type="OrthoDB" id="9797655at2"/>